<feature type="compositionally biased region" description="Basic residues" evidence="6">
    <location>
        <begin position="64"/>
        <end position="73"/>
    </location>
</feature>
<feature type="domain" description="Polypeptide-transport-associated ShlB-type" evidence="9">
    <location>
        <begin position="193"/>
        <end position="258"/>
    </location>
</feature>
<dbReference type="PANTHER" id="PTHR12815">
    <property type="entry name" value="SORTING AND ASSEMBLY MACHINERY SAMM50 PROTEIN FAMILY MEMBER"/>
    <property type="match status" value="1"/>
</dbReference>
<keyword evidence="11" id="KW-1185">Reference proteome</keyword>
<dbReference type="GO" id="GO:0019867">
    <property type="term" value="C:outer membrane"/>
    <property type="evidence" value="ECO:0007669"/>
    <property type="project" value="InterPro"/>
</dbReference>
<evidence type="ECO:0000256" key="4">
    <source>
        <dbReference type="ARBA" id="ARBA00023136"/>
    </source>
</evidence>
<dbReference type="PANTHER" id="PTHR12815:SF47">
    <property type="entry name" value="TRANSLOCATION AND ASSEMBLY MODULE SUBUNIT TAMA"/>
    <property type="match status" value="1"/>
</dbReference>
<evidence type="ECO:0000259" key="9">
    <source>
        <dbReference type="Pfam" id="PF08479"/>
    </source>
</evidence>
<dbReference type="InterPro" id="IPR013686">
    <property type="entry name" value="Polypept-transport_assoc_ShlB"/>
</dbReference>
<evidence type="ECO:0000256" key="5">
    <source>
        <dbReference type="ARBA" id="ARBA00023237"/>
    </source>
</evidence>
<feature type="region of interest" description="Disordered" evidence="6">
    <location>
        <begin position="48"/>
        <end position="99"/>
    </location>
</feature>
<protein>
    <recommendedName>
        <fullName evidence="12">Outer membrane protein assembly factor</fullName>
    </recommendedName>
</protein>
<comment type="subcellular location">
    <subcellularLocation>
        <location evidence="1">Membrane</location>
    </subcellularLocation>
</comment>
<dbReference type="EMBL" id="PVWO01000022">
    <property type="protein sequence ID" value="PSB58830.1"/>
    <property type="molecule type" value="Genomic_DNA"/>
</dbReference>
<keyword evidence="2" id="KW-0812">Transmembrane</keyword>
<dbReference type="OrthoDB" id="9776356at2"/>
<evidence type="ECO:0000256" key="6">
    <source>
        <dbReference type="SAM" id="MobiDB-lite"/>
    </source>
</evidence>
<evidence type="ECO:0000256" key="2">
    <source>
        <dbReference type="ARBA" id="ARBA00022692"/>
    </source>
</evidence>
<proteinExistence type="predicted"/>
<evidence type="ECO:0000259" key="7">
    <source>
        <dbReference type="Pfam" id="PF01103"/>
    </source>
</evidence>
<dbReference type="Pfam" id="PF07244">
    <property type="entry name" value="POTRA"/>
    <property type="match status" value="1"/>
</dbReference>
<dbReference type="AlphaFoldDB" id="A0A2T1GLU1"/>
<evidence type="ECO:0000259" key="8">
    <source>
        <dbReference type="Pfam" id="PF07244"/>
    </source>
</evidence>
<evidence type="ECO:0000313" key="11">
    <source>
        <dbReference type="Proteomes" id="UP000238937"/>
    </source>
</evidence>
<dbReference type="Proteomes" id="UP000238937">
    <property type="component" value="Unassembled WGS sequence"/>
</dbReference>
<name>A0A2T1GLU1_9CYAN</name>
<dbReference type="RefSeq" id="WP_106300255.1">
    <property type="nucleotide sequence ID" value="NZ_PVWO01000022.1"/>
</dbReference>
<feature type="domain" description="Bacterial surface antigen (D15)" evidence="7">
    <location>
        <begin position="374"/>
        <end position="702"/>
    </location>
</feature>
<dbReference type="Gene3D" id="2.40.160.50">
    <property type="entry name" value="membrane protein fhac: a member of the omp85/tpsb transporter family"/>
    <property type="match status" value="1"/>
</dbReference>
<dbReference type="InterPro" id="IPR010827">
    <property type="entry name" value="BamA/TamA_POTRA"/>
</dbReference>
<keyword evidence="3" id="KW-0732">Signal</keyword>
<comment type="caution">
    <text evidence="10">The sequence shown here is derived from an EMBL/GenBank/DDBJ whole genome shotgun (WGS) entry which is preliminary data.</text>
</comment>
<dbReference type="InterPro" id="IPR039910">
    <property type="entry name" value="D15-like"/>
</dbReference>
<keyword evidence="4" id="KW-0472">Membrane</keyword>
<dbReference type="Pfam" id="PF01103">
    <property type="entry name" value="Omp85"/>
    <property type="match status" value="1"/>
</dbReference>
<dbReference type="Gene3D" id="3.10.20.310">
    <property type="entry name" value="membrane protein fhac"/>
    <property type="match status" value="3"/>
</dbReference>
<feature type="domain" description="POTRA" evidence="8">
    <location>
        <begin position="286"/>
        <end position="345"/>
    </location>
</feature>
<dbReference type="InterPro" id="IPR000184">
    <property type="entry name" value="Bac_surfAg_D15"/>
</dbReference>
<gene>
    <name evidence="10" type="ORF">C7B77_03195</name>
</gene>
<organism evidence="10 11">
    <name type="scientific">Chamaesiphon polymorphus CCALA 037</name>
    <dbReference type="NCBI Taxonomy" id="2107692"/>
    <lineage>
        <taxon>Bacteria</taxon>
        <taxon>Bacillati</taxon>
        <taxon>Cyanobacteriota</taxon>
        <taxon>Cyanophyceae</taxon>
        <taxon>Gomontiellales</taxon>
        <taxon>Chamaesiphonaceae</taxon>
        <taxon>Chamaesiphon</taxon>
    </lineage>
</organism>
<dbReference type="Pfam" id="PF08479">
    <property type="entry name" value="POTRA_2"/>
    <property type="match status" value="1"/>
</dbReference>
<reference evidence="10 11" key="1">
    <citation type="submission" date="2018-03" db="EMBL/GenBank/DDBJ databases">
        <title>The ancient ancestry and fast evolution of plastids.</title>
        <authorList>
            <person name="Moore K.R."/>
            <person name="Magnabosco C."/>
            <person name="Momper L."/>
            <person name="Gold D.A."/>
            <person name="Bosak T."/>
            <person name="Fournier G.P."/>
        </authorList>
    </citation>
    <scope>NUCLEOTIDE SEQUENCE [LARGE SCALE GENOMIC DNA]</scope>
    <source>
        <strain evidence="10 11">CCALA 037</strain>
    </source>
</reference>
<evidence type="ECO:0000256" key="3">
    <source>
        <dbReference type="ARBA" id="ARBA00022729"/>
    </source>
</evidence>
<evidence type="ECO:0008006" key="12">
    <source>
        <dbReference type="Google" id="ProtNLM"/>
    </source>
</evidence>
<sequence length="702" mass="75881">MRWKLFLLVTIATISQISNPTIAHAEFDRMEKLIADRNLANLTLSRNRLDPTKDIPSATELVAKSKRKLRSPAKRQQPQPINIPAKPPSAQTPTPTNPEPQVIVADIVVTTEQGGLEPALATKVRQVLTIKIGQPVTRSQLEQNLNAVKALGDFATVQIVPEDTAKGVIMNFLVKPYGTLAQVQLRTLPATSSSILNPAAIEEIFKPQYGKRLNAIEFKTAIDKLNQLYQTQGYNLAQVVDIEELNPDGKLTVVVAEGSIEDVRVRFLNKKGEAEDAQKKPFTGQTRPFIITREAESKSGKIFNRNTVERDLRRIYGLGLFDDVRVSFAPGSDPAKVVLQYDVIERGKNFSIVPNAGYSSVNGFFASLNYNQLNVGGNAQTLSANAQTGTTGLLGEINFTDPWIATDSHRTSYTVNAFARRSTSFVFSGGKTPLSVPGTTSDTPTILRTGGGITFNRPLDGDPYNNSAWRGSLGVQYQRVSIRDVNGGSIVPKDSGGNDLSFSKTGQDDLLMLQLGVTKDARDNFSDPTQGSLLKLGLDQSVPVGLGNITMTRARASFTQYVPVKLINLAPGSQSLLFNVQGGTIFGDLPPYEAFSLGGTSGVRGYEDGDVGSGRSYLQATAEYRFPIVSFFGLGIFADYGTDLGTGSSVPGNPAGARSKPGSGFGYGAGVRFQSPIGPLRLDYAINDLKETRIQFGLGERF</sequence>
<keyword evidence="5" id="KW-0998">Cell outer membrane</keyword>
<evidence type="ECO:0000313" key="10">
    <source>
        <dbReference type="EMBL" id="PSB58830.1"/>
    </source>
</evidence>
<accession>A0A2T1GLU1</accession>
<evidence type="ECO:0000256" key="1">
    <source>
        <dbReference type="ARBA" id="ARBA00004370"/>
    </source>
</evidence>